<dbReference type="AlphaFoldDB" id="A0A9X2A243"/>
<comment type="caution">
    <text evidence="12">The sequence shown here is derived from an EMBL/GenBank/DDBJ whole genome shotgun (WGS) entry which is preliminary data.</text>
</comment>
<dbReference type="InterPro" id="IPR036942">
    <property type="entry name" value="Beta-barrel_TonB_sf"/>
</dbReference>
<organism evidence="12 13">
    <name type="scientific">Zunongwangia pacifica</name>
    <dbReference type="NCBI Taxonomy" id="2911062"/>
    <lineage>
        <taxon>Bacteria</taxon>
        <taxon>Pseudomonadati</taxon>
        <taxon>Bacteroidota</taxon>
        <taxon>Flavobacteriia</taxon>
        <taxon>Flavobacteriales</taxon>
        <taxon>Flavobacteriaceae</taxon>
        <taxon>Zunongwangia</taxon>
    </lineage>
</organism>
<gene>
    <name evidence="12" type="ORF">L1967_21755</name>
</gene>
<dbReference type="InterPro" id="IPR023996">
    <property type="entry name" value="TonB-dep_OMP_SusC/RagA"/>
</dbReference>
<comment type="similarity">
    <text evidence="8 9">Belongs to the TonB-dependent receptor family.</text>
</comment>
<keyword evidence="6 8" id="KW-0472">Membrane</keyword>
<evidence type="ECO:0000256" key="6">
    <source>
        <dbReference type="ARBA" id="ARBA00023136"/>
    </source>
</evidence>
<dbReference type="Pfam" id="PF13715">
    <property type="entry name" value="CarbopepD_reg_2"/>
    <property type="match status" value="1"/>
</dbReference>
<dbReference type="FunFam" id="2.170.130.10:FF:000008">
    <property type="entry name" value="SusC/RagA family TonB-linked outer membrane protein"/>
    <property type="match status" value="1"/>
</dbReference>
<evidence type="ECO:0000259" key="10">
    <source>
        <dbReference type="Pfam" id="PF00593"/>
    </source>
</evidence>
<dbReference type="RefSeq" id="WP_249603597.1">
    <property type="nucleotide sequence ID" value="NZ_JAKHSK010000068.1"/>
</dbReference>
<dbReference type="Pfam" id="PF00593">
    <property type="entry name" value="TonB_dep_Rec_b-barrel"/>
    <property type="match status" value="1"/>
</dbReference>
<dbReference type="EMBL" id="JAKHSK010000068">
    <property type="protein sequence ID" value="MCL6220925.1"/>
    <property type="molecule type" value="Genomic_DNA"/>
</dbReference>
<name>A0A9X2A243_9FLAO</name>
<dbReference type="InterPro" id="IPR037066">
    <property type="entry name" value="Plug_dom_sf"/>
</dbReference>
<dbReference type="SUPFAM" id="SSF56935">
    <property type="entry name" value="Porins"/>
    <property type="match status" value="1"/>
</dbReference>
<evidence type="ECO:0000313" key="12">
    <source>
        <dbReference type="EMBL" id="MCL6220925.1"/>
    </source>
</evidence>
<dbReference type="Proteomes" id="UP001139521">
    <property type="component" value="Unassembled WGS sequence"/>
</dbReference>
<dbReference type="SUPFAM" id="SSF49464">
    <property type="entry name" value="Carboxypeptidase regulatory domain-like"/>
    <property type="match status" value="1"/>
</dbReference>
<dbReference type="Gene3D" id="2.40.170.20">
    <property type="entry name" value="TonB-dependent receptor, beta-barrel domain"/>
    <property type="match status" value="1"/>
</dbReference>
<dbReference type="GO" id="GO:0009279">
    <property type="term" value="C:cell outer membrane"/>
    <property type="evidence" value="ECO:0007669"/>
    <property type="project" value="UniProtKB-SubCell"/>
</dbReference>
<evidence type="ECO:0000256" key="5">
    <source>
        <dbReference type="ARBA" id="ARBA00023077"/>
    </source>
</evidence>
<dbReference type="NCBIfam" id="TIGR04056">
    <property type="entry name" value="OMP_RagA_SusC"/>
    <property type="match status" value="1"/>
</dbReference>
<keyword evidence="7 8" id="KW-0998">Cell outer membrane</keyword>
<keyword evidence="4 8" id="KW-0812">Transmembrane</keyword>
<dbReference type="InterPro" id="IPR008969">
    <property type="entry name" value="CarboxyPept-like_regulatory"/>
</dbReference>
<keyword evidence="3 8" id="KW-1134">Transmembrane beta strand</keyword>
<evidence type="ECO:0000313" key="13">
    <source>
        <dbReference type="Proteomes" id="UP001139521"/>
    </source>
</evidence>
<dbReference type="Pfam" id="PF07715">
    <property type="entry name" value="Plug"/>
    <property type="match status" value="1"/>
</dbReference>
<dbReference type="Gene3D" id="2.170.130.10">
    <property type="entry name" value="TonB-dependent receptor, plug domain"/>
    <property type="match status" value="1"/>
</dbReference>
<dbReference type="InterPro" id="IPR000531">
    <property type="entry name" value="Beta-barrel_TonB"/>
</dbReference>
<keyword evidence="5 9" id="KW-0798">TonB box</keyword>
<dbReference type="NCBIfam" id="TIGR04057">
    <property type="entry name" value="SusC_RagA_signa"/>
    <property type="match status" value="1"/>
</dbReference>
<evidence type="ECO:0000256" key="3">
    <source>
        <dbReference type="ARBA" id="ARBA00022452"/>
    </source>
</evidence>
<dbReference type="InterPro" id="IPR023997">
    <property type="entry name" value="TonB-dep_OMP_SusC/RagA_CS"/>
</dbReference>
<dbReference type="InterPro" id="IPR012910">
    <property type="entry name" value="Plug_dom"/>
</dbReference>
<keyword evidence="2 8" id="KW-0813">Transport</keyword>
<reference evidence="12" key="1">
    <citation type="submission" date="2022-01" db="EMBL/GenBank/DDBJ databases">
        <title>Genome sequencing of Zunongwangia sp. M21534 genome.</title>
        <authorList>
            <person name="Chen Y."/>
            <person name="Dong C."/>
            <person name="Shao Z."/>
        </authorList>
    </citation>
    <scope>NUCLEOTIDE SEQUENCE</scope>
    <source>
        <strain evidence="12">MCCC M21534</strain>
    </source>
</reference>
<evidence type="ECO:0000256" key="9">
    <source>
        <dbReference type="RuleBase" id="RU003357"/>
    </source>
</evidence>
<evidence type="ECO:0000256" key="7">
    <source>
        <dbReference type="ARBA" id="ARBA00023237"/>
    </source>
</evidence>
<dbReference type="PROSITE" id="PS52016">
    <property type="entry name" value="TONB_DEPENDENT_REC_3"/>
    <property type="match status" value="1"/>
</dbReference>
<keyword evidence="12" id="KW-0675">Receptor</keyword>
<feature type="domain" description="TonB-dependent receptor plug" evidence="11">
    <location>
        <begin position="114"/>
        <end position="218"/>
    </location>
</feature>
<protein>
    <submittedName>
        <fullName evidence="12">TonB-dependent receptor</fullName>
    </submittedName>
</protein>
<dbReference type="InterPro" id="IPR039426">
    <property type="entry name" value="TonB-dep_rcpt-like"/>
</dbReference>
<proteinExistence type="inferred from homology"/>
<evidence type="ECO:0000256" key="1">
    <source>
        <dbReference type="ARBA" id="ARBA00004571"/>
    </source>
</evidence>
<dbReference type="Gene3D" id="2.60.40.1120">
    <property type="entry name" value="Carboxypeptidase-like, regulatory domain"/>
    <property type="match status" value="1"/>
</dbReference>
<accession>A0A9X2A243</accession>
<sequence length="1070" mass="118061">MKVPLLTFILLMIQIPLLAQENILVTGMVTDPDTGMPVPSVNVVEKGTSNGVLTDFDGEFAIEVPSNATLVFSFVGYETKEVAVNGRTELQISFAPAASALEEVVVVGYGTQKKADLTGAVSVVDMKSMGRQPSPQVTEQLQGQASGVTVTSSGQPGQAPQIRIRGINTFGDSTPLYVVDGVPTQNINYLNPNDIESMQVLKDAGSASIYGARAANGVIIITTKKGKGGLKVNYNAYYGTQMVPKGNVYDILSPQEHADLRWRAMENTNPGATITDRQYGSGAQPVLPYYILPGGAAQGEVDESTYYVDPYYTSSDAVNGFNQIIRANQQGTNWFQEIFDDAPITNHNIAISQGGEKGNFLFSLNYMDQDGTLRNTYFERYNIRVNSQFNITDNLRVGENISFALSDGNRVEVTGENPINHAYRSQPIIPVYDIAGNFAGTQAPSLGNSQNAVAILERNRNNYSKTNQIFGNIFAELNFLDKFTARTSFGGTYSNSTAKTFSYPTYENAENTTYNQLTEDAGTGYNWTWSNTLQYQNTFNDLHDLTVLVGSEAYSNQYKLITASTQGFYSFDPNYVNLGTGSGTQTNNGSYSEDALFSLFGRIDYTFNDRFLLGATIRRDATSRFTNPRHGWFPAASAGWRISKESFMEDVEWINDLKLRGGYGVMGNQNNVDPANAFTTYGSSRVSSYYDLNGTNGNIIEGFQRLRIGNPSAQWEKNINANIGIDVSLFSSSLRLSADYYRKDVEDLLYNPELPATAGVSEVPYVNIAKMQNSGLDLSATAFFDFTSDFKMNSTLTFTTYTNEIKNIADGVSYFDQEARRFNGSSIVRNAIGHSVGQFFGYNIVGFWNSQEEVNEANQQAQQILNDPSAEYQSDIGVGRFRYEDTNGDGIITSDDRKFLGNPNPDFTAGLNIELTYKNWDFSMFLYGVYGNDIWNQVTWWHDFYSSFNGAKSYTALYDSWTPENNNASAPIQETGGSFSTANVPNSYFVEDGSYLRARNIQLGYSFSDAFLDQIGFSQLHLYVQGANLFTITKYSGIDPELTGSATAFGIDEGAYPTPKKLIFGVNLSF</sequence>
<evidence type="ECO:0000256" key="2">
    <source>
        <dbReference type="ARBA" id="ARBA00022448"/>
    </source>
</evidence>
<keyword evidence="13" id="KW-1185">Reference proteome</keyword>
<evidence type="ECO:0000256" key="4">
    <source>
        <dbReference type="ARBA" id="ARBA00022692"/>
    </source>
</evidence>
<feature type="domain" description="TonB-dependent receptor-like beta-barrel" evidence="10">
    <location>
        <begin position="420"/>
        <end position="1024"/>
    </location>
</feature>
<comment type="subcellular location">
    <subcellularLocation>
        <location evidence="1 8">Cell outer membrane</location>
        <topology evidence="1 8">Multi-pass membrane protein</topology>
    </subcellularLocation>
</comment>
<evidence type="ECO:0000259" key="11">
    <source>
        <dbReference type="Pfam" id="PF07715"/>
    </source>
</evidence>
<evidence type="ECO:0000256" key="8">
    <source>
        <dbReference type="PROSITE-ProRule" id="PRU01360"/>
    </source>
</evidence>